<evidence type="ECO:0000313" key="2">
    <source>
        <dbReference type="Proteomes" id="UP000250235"/>
    </source>
</evidence>
<dbReference type="AlphaFoldDB" id="A0A2Z7A208"/>
<sequence length="143" mass="15638">MREPLRNTAAGSALPCAALGERWWPPRAFLLPTFAPLHSARLLRAMADAVTSCCAPWMPLMCAIVASCWLAVARWRGHDRRSPRPWLRHRLAHHGAIAARLSHAKFMMAAAAGRSPLRRVSGDVVTAGLNSSRVWFGPVPGSQ</sequence>
<name>A0A2Z7A208_9LAMI</name>
<evidence type="ECO:0000313" key="1">
    <source>
        <dbReference type="EMBL" id="KZV06656.1"/>
    </source>
</evidence>
<dbReference type="EMBL" id="KV069398">
    <property type="protein sequence ID" value="KZV06656.1"/>
    <property type="molecule type" value="Genomic_DNA"/>
</dbReference>
<keyword evidence="2" id="KW-1185">Reference proteome</keyword>
<dbReference type="Proteomes" id="UP000250235">
    <property type="component" value="Unassembled WGS sequence"/>
</dbReference>
<accession>A0A2Z7A208</accession>
<proteinExistence type="predicted"/>
<protein>
    <submittedName>
        <fullName evidence="1">Uncharacterized protein</fullName>
    </submittedName>
</protein>
<gene>
    <name evidence="1" type="ORF">F511_45863</name>
</gene>
<reference evidence="1 2" key="1">
    <citation type="journal article" date="2015" name="Proc. Natl. Acad. Sci. U.S.A.">
        <title>The resurrection genome of Boea hygrometrica: A blueprint for survival of dehydration.</title>
        <authorList>
            <person name="Xiao L."/>
            <person name="Yang G."/>
            <person name="Zhang L."/>
            <person name="Yang X."/>
            <person name="Zhao S."/>
            <person name="Ji Z."/>
            <person name="Zhou Q."/>
            <person name="Hu M."/>
            <person name="Wang Y."/>
            <person name="Chen M."/>
            <person name="Xu Y."/>
            <person name="Jin H."/>
            <person name="Xiao X."/>
            <person name="Hu G."/>
            <person name="Bao F."/>
            <person name="Hu Y."/>
            <person name="Wan P."/>
            <person name="Li L."/>
            <person name="Deng X."/>
            <person name="Kuang T."/>
            <person name="Xiang C."/>
            <person name="Zhu J.K."/>
            <person name="Oliver M.J."/>
            <person name="He Y."/>
        </authorList>
    </citation>
    <scope>NUCLEOTIDE SEQUENCE [LARGE SCALE GENOMIC DNA]</scope>
    <source>
        <strain evidence="2">cv. XS01</strain>
    </source>
</reference>
<organism evidence="1 2">
    <name type="scientific">Dorcoceras hygrometricum</name>
    <dbReference type="NCBI Taxonomy" id="472368"/>
    <lineage>
        <taxon>Eukaryota</taxon>
        <taxon>Viridiplantae</taxon>
        <taxon>Streptophyta</taxon>
        <taxon>Embryophyta</taxon>
        <taxon>Tracheophyta</taxon>
        <taxon>Spermatophyta</taxon>
        <taxon>Magnoliopsida</taxon>
        <taxon>eudicotyledons</taxon>
        <taxon>Gunneridae</taxon>
        <taxon>Pentapetalae</taxon>
        <taxon>asterids</taxon>
        <taxon>lamiids</taxon>
        <taxon>Lamiales</taxon>
        <taxon>Gesneriaceae</taxon>
        <taxon>Didymocarpoideae</taxon>
        <taxon>Trichosporeae</taxon>
        <taxon>Loxocarpinae</taxon>
        <taxon>Dorcoceras</taxon>
    </lineage>
</organism>